<evidence type="ECO:0000256" key="1">
    <source>
        <dbReference type="ARBA" id="ARBA00004651"/>
    </source>
</evidence>
<dbReference type="InterPro" id="IPR054384">
    <property type="entry name" value="SecDF_P1_head"/>
</dbReference>
<feature type="region of interest" description="Disordered" evidence="10">
    <location>
        <begin position="525"/>
        <end position="586"/>
    </location>
</feature>
<dbReference type="AlphaFoldDB" id="A0A7M3SW05"/>
<sequence length="586" mass="63044">MARKKRTSSARKALLLLTAIVVVLGGVIGLSATKLGGSASPQLALDLSGGTEMILSPKVTNGDGDISKDQLDQAVDIIRQRVDGAGVSEAEVSTQSGRNVVVSMPGTPSQETRDLIQASAQMSFRSVLMQGDGGAVPEDQRTADADLPHPNGEPQNGSDSNWITGDLQKQYEQRDCKANPGKDDQLDPDKAVVACSEDGQQKYILGPVELNGSDIKTADYSQAESGGGVSTGQWGVNITFNDHAKNVFKDVTQRLYGFYGKNQEDPKASFAIMLDGGVLQAPRAQNVIADGKAQITGDFSEDDAKGLSEQLKYGALPISFDIQSEQQISATLGTDQLQMGIIAGIIGLLLVCVYSLFQYRLLGFVTIASLLVAGVVTYEAITLLGWGVNYRLSLAGVAGLIVAIGQTADSFIVYFERIRDGLRDGRSVPSAVDHGWMRARRTIWASKGVNLLAAVVLYFVAVGNVRGFAFTLGLTAIADLMVIFWFTHPVMVMLSRTKFFGEGHKLSGLDARALGYVPLYRGAGRLRDPEDSPRARKRRSDDDEDSEDRPMTIAERRRAEALESRNKPPQDPEEQSGQNPEGADNA</sequence>
<comment type="function">
    <text evidence="9">Part of the Sec protein translocase complex. Interacts with the SecYEG preprotein conducting channel. SecDF uses the proton motive force (PMF) to complete protein translocation after the ATP-dependent function of SecA.</text>
</comment>
<evidence type="ECO:0000256" key="8">
    <source>
        <dbReference type="ARBA" id="ARBA00023136"/>
    </source>
</evidence>
<evidence type="ECO:0000256" key="6">
    <source>
        <dbReference type="ARBA" id="ARBA00022989"/>
    </source>
</evidence>
<dbReference type="InterPro" id="IPR048631">
    <property type="entry name" value="SecD_1st"/>
</dbReference>
<keyword evidence="6 9" id="KW-1133">Transmembrane helix</keyword>
<feature type="transmembrane region" description="Helical" evidence="9">
    <location>
        <begin position="444"/>
        <end position="461"/>
    </location>
</feature>
<feature type="compositionally biased region" description="Polar residues" evidence="10">
    <location>
        <begin position="153"/>
        <end position="163"/>
    </location>
</feature>
<dbReference type="OrthoDB" id="5240379at2"/>
<keyword evidence="5 9" id="KW-0653">Protein transport</keyword>
<dbReference type="InterPro" id="IPR022813">
    <property type="entry name" value="SecD/SecF_arch_bac"/>
</dbReference>
<dbReference type="PANTHER" id="PTHR30081">
    <property type="entry name" value="PROTEIN-EXPORT MEMBRANE PROTEIN SEC"/>
    <property type="match status" value="1"/>
</dbReference>
<evidence type="ECO:0000313" key="15">
    <source>
        <dbReference type="Proteomes" id="UP000462152"/>
    </source>
</evidence>
<feature type="region of interest" description="Disordered" evidence="10">
    <location>
        <begin position="131"/>
        <end position="163"/>
    </location>
</feature>
<evidence type="ECO:0000313" key="14">
    <source>
        <dbReference type="EMBL" id="MUN55970.1"/>
    </source>
</evidence>
<reference evidence="14 15" key="1">
    <citation type="submission" date="2019-12" db="EMBL/GenBank/DDBJ databases">
        <authorList>
            <person name="Li J."/>
            <person name="Shi Y."/>
            <person name="Xu G."/>
            <person name="Xiao D."/>
            <person name="Ran X."/>
        </authorList>
    </citation>
    <scope>NUCLEOTIDE SEQUENCE [LARGE SCALE GENOMIC DNA]</scope>
    <source>
        <strain evidence="14 15">JCM 15915</strain>
    </source>
</reference>
<dbReference type="SUPFAM" id="SSF82866">
    <property type="entry name" value="Multidrug efflux transporter AcrB transmembrane domain"/>
    <property type="match status" value="1"/>
</dbReference>
<dbReference type="Proteomes" id="UP000462152">
    <property type="component" value="Unassembled WGS sequence"/>
</dbReference>
<feature type="transmembrane region" description="Helical" evidence="9">
    <location>
        <begin position="337"/>
        <end position="357"/>
    </location>
</feature>
<protein>
    <recommendedName>
        <fullName evidence="9">Protein translocase subunit SecD</fullName>
    </recommendedName>
</protein>
<comment type="subcellular location">
    <subcellularLocation>
        <location evidence="1 9">Cell membrane</location>
        <topology evidence="1 9">Multi-pass membrane protein</topology>
    </subcellularLocation>
</comment>
<feature type="transmembrane region" description="Helical" evidence="9">
    <location>
        <begin position="364"/>
        <end position="386"/>
    </location>
</feature>
<feature type="transmembrane region" description="Helical" evidence="9">
    <location>
        <begin position="392"/>
        <end position="415"/>
    </location>
</feature>
<comment type="similarity">
    <text evidence="9">Belongs to the SecD/SecF family. SecD subfamily.</text>
</comment>
<keyword evidence="3 9" id="KW-1003">Cell membrane</keyword>
<feature type="domain" description="Protein translocase subunit SecDF P1" evidence="12">
    <location>
        <begin position="71"/>
        <end position="127"/>
    </location>
</feature>
<comment type="caution">
    <text evidence="9">Lacks conserved residue(s) required for the propagation of feature annotation.</text>
</comment>
<keyword evidence="2 9" id="KW-0813">Transport</keyword>
<evidence type="ECO:0000256" key="5">
    <source>
        <dbReference type="ARBA" id="ARBA00022927"/>
    </source>
</evidence>
<gene>
    <name evidence="9 14" type="primary">secD</name>
    <name evidence="14" type="ORF">GMA10_12250</name>
</gene>
<dbReference type="InterPro" id="IPR005791">
    <property type="entry name" value="SecD"/>
</dbReference>
<dbReference type="InterPro" id="IPR055344">
    <property type="entry name" value="SecD_SecF_C_bact"/>
</dbReference>
<feature type="transmembrane region" description="Helical" evidence="9">
    <location>
        <begin position="467"/>
        <end position="486"/>
    </location>
</feature>
<dbReference type="GO" id="GO:0005886">
    <property type="term" value="C:plasma membrane"/>
    <property type="evidence" value="ECO:0007669"/>
    <property type="project" value="UniProtKB-SubCell"/>
</dbReference>
<dbReference type="HAMAP" id="MF_01463_B">
    <property type="entry name" value="SecD_B"/>
    <property type="match status" value="1"/>
</dbReference>
<dbReference type="Pfam" id="PF21760">
    <property type="entry name" value="SecD_1st"/>
    <property type="match status" value="1"/>
</dbReference>
<evidence type="ECO:0000256" key="2">
    <source>
        <dbReference type="ARBA" id="ARBA00022448"/>
    </source>
</evidence>
<dbReference type="Pfam" id="PF02355">
    <property type="entry name" value="SecD_SecF_C"/>
    <property type="match status" value="1"/>
</dbReference>
<evidence type="ECO:0000256" key="4">
    <source>
        <dbReference type="ARBA" id="ARBA00022692"/>
    </source>
</evidence>
<dbReference type="NCBIfam" id="TIGR00916">
    <property type="entry name" value="2A0604s01"/>
    <property type="match status" value="1"/>
</dbReference>
<proteinExistence type="inferred from homology"/>
<dbReference type="InterPro" id="IPR048634">
    <property type="entry name" value="SecD_SecF_C"/>
</dbReference>
<dbReference type="GO" id="GO:0043952">
    <property type="term" value="P:protein transport by the Sec complex"/>
    <property type="evidence" value="ECO:0007669"/>
    <property type="project" value="UniProtKB-UniRule"/>
</dbReference>
<evidence type="ECO:0000256" key="3">
    <source>
        <dbReference type="ARBA" id="ARBA00022475"/>
    </source>
</evidence>
<evidence type="ECO:0000259" key="12">
    <source>
        <dbReference type="Pfam" id="PF21760"/>
    </source>
</evidence>
<dbReference type="GO" id="GO:0065002">
    <property type="term" value="P:intracellular protein transmembrane transport"/>
    <property type="evidence" value="ECO:0007669"/>
    <property type="project" value="UniProtKB-UniRule"/>
</dbReference>
<feature type="compositionally biased region" description="Basic and acidic residues" evidence="10">
    <location>
        <begin position="548"/>
        <end position="570"/>
    </location>
</feature>
<evidence type="ECO:0000256" key="7">
    <source>
        <dbReference type="ARBA" id="ARBA00023010"/>
    </source>
</evidence>
<dbReference type="RefSeq" id="WP_129315845.1">
    <property type="nucleotide sequence ID" value="NZ_JBFCQO010000001.1"/>
</dbReference>
<accession>A0A7M3SW05</accession>
<comment type="subunit">
    <text evidence="9">Forms a complex with SecF. Part of the essential Sec protein translocation apparatus which comprises SecA, SecYEG and auxiliary proteins SecDF. Other proteins may also be involved.</text>
</comment>
<keyword evidence="4 9" id="KW-0812">Transmembrane</keyword>
<dbReference type="EMBL" id="WOGT01000011">
    <property type="protein sequence ID" value="MUN55970.1"/>
    <property type="molecule type" value="Genomic_DNA"/>
</dbReference>
<dbReference type="GO" id="GO:0015450">
    <property type="term" value="F:protein-transporting ATPase activity"/>
    <property type="evidence" value="ECO:0007669"/>
    <property type="project" value="InterPro"/>
</dbReference>
<feature type="compositionally biased region" description="Basic and acidic residues" evidence="10">
    <location>
        <begin position="525"/>
        <end position="534"/>
    </location>
</feature>
<keyword evidence="8 9" id="KW-0472">Membrane</keyword>
<feature type="domain" description="Protein export membrane protein SecD/SecF C-terminal" evidence="11">
    <location>
        <begin position="319"/>
        <end position="495"/>
    </location>
</feature>
<evidence type="ECO:0000259" key="11">
    <source>
        <dbReference type="Pfam" id="PF02355"/>
    </source>
</evidence>
<evidence type="ECO:0000256" key="9">
    <source>
        <dbReference type="HAMAP-Rule" id="MF_01463"/>
    </source>
</evidence>
<dbReference type="PANTHER" id="PTHR30081:SF1">
    <property type="entry name" value="PROTEIN TRANSLOCASE SUBUNIT SECD"/>
    <property type="match status" value="1"/>
</dbReference>
<evidence type="ECO:0000256" key="10">
    <source>
        <dbReference type="SAM" id="MobiDB-lite"/>
    </source>
</evidence>
<dbReference type="Pfam" id="PF22599">
    <property type="entry name" value="SecDF_P1_head"/>
    <property type="match status" value="1"/>
</dbReference>
<dbReference type="Gene3D" id="1.20.1640.10">
    <property type="entry name" value="Multidrug efflux transporter AcrB transmembrane domain"/>
    <property type="match status" value="1"/>
</dbReference>
<dbReference type="GO" id="GO:0006605">
    <property type="term" value="P:protein targeting"/>
    <property type="evidence" value="ECO:0007669"/>
    <property type="project" value="UniProtKB-UniRule"/>
</dbReference>
<organism evidence="14 15">
    <name type="scientific">Rothia koreensis</name>
    <dbReference type="NCBI Taxonomy" id="592378"/>
    <lineage>
        <taxon>Bacteria</taxon>
        <taxon>Bacillati</taxon>
        <taxon>Actinomycetota</taxon>
        <taxon>Actinomycetes</taxon>
        <taxon>Micrococcales</taxon>
        <taxon>Micrococcaceae</taxon>
        <taxon>Rothia</taxon>
    </lineage>
</organism>
<comment type="caution">
    <text evidence="14">The sequence shown here is derived from an EMBL/GenBank/DDBJ whole genome shotgun (WGS) entry which is preliminary data.</text>
</comment>
<dbReference type="NCBIfam" id="TIGR01129">
    <property type="entry name" value="secD"/>
    <property type="match status" value="1"/>
</dbReference>
<dbReference type="Gene3D" id="3.30.1360.200">
    <property type="match status" value="1"/>
</dbReference>
<keyword evidence="7 9" id="KW-0811">Translocation</keyword>
<keyword evidence="15" id="KW-1185">Reference proteome</keyword>
<name>A0A7M3SW05_9MICC</name>
<dbReference type="Gene3D" id="3.30.70.3220">
    <property type="match status" value="1"/>
</dbReference>
<feature type="domain" description="SecDF P1 head subdomain" evidence="13">
    <location>
        <begin position="197"/>
        <end position="318"/>
    </location>
</feature>
<feature type="compositionally biased region" description="Basic and acidic residues" evidence="10">
    <location>
        <begin position="138"/>
        <end position="147"/>
    </location>
</feature>
<evidence type="ECO:0000259" key="13">
    <source>
        <dbReference type="Pfam" id="PF22599"/>
    </source>
</evidence>